<proteinExistence type="inferred from homology"/>
<evidence type="ECO:0000256" key="3">
    <source>
        <dbReference type="ARBA" id="ARBA00022475"/>
    </source>
</evidence>
<dbReference type="SUPFAM" id="SSF56176">
    <property type="entry name" value="FAD-binding/transporter-associated domain-like"/>
    <property type="match status" value="1"/>
</dbReference>
<evidence type="ECO:0000256" key="4">
    <source>
        <dbReference type="ARBA" id="ARBA00022692"/>
    </source>
</evidence>
<sequence>MGSIIEIAWNLFLVLFLVFLNGFFVASEFAIVKVRATRIAQLREEGHRRAKAAEKLINKMDVYLSATQLGITLASLGLGWVGEPAIAHMIVEPALQLISPKVPDLLVSTLSLIIAFLVITFLHIVLGEMAPKSLAIRQAEKTTLWIAAPLDWFHRFFYPFIYVLNGAANKVLKWAGVELNPEHLQGHTEEEIRMLMTQSQKSGHIDETELSLFDNIFEFADRVAREVMVPRVDMVCLYFNDSLEENLKTIREARHTRFPLCREDKDDIVGIVHIRHIYEKLLNGETPVLKELTRSSVMVPETMELKDVLRILQQNRSEVAIVVDEYGGTAGLVTTEDIIEEIFGEIQDEFDDERPFFQKQGNETSIDARLLIEEVNDYFGSTIEDQDNDTIGGWIFSQLNEVPEVGNVVHYEQFIFKVQEIEQRSVSRLLVSQESTPDSTEQEEEAREESNKEVRRHFQNNR</sequence>
<dbReference type="FunFam" id="3.10.580.10:FF:000002">
    <property type="entry name" value="Magnesium/cobalt efflux protein CorC"/>
    <property type="match status" value="1"/>
</dbReference>
<feature type="region of interest" description="Disordered" evidence="11">
    <location>
        <begin position="430"/>
        <end position="462"/>
    </location>
</feature>
<dbReference type="InterPro" id="IPR044751">
    <property type="entry name" value="Ion_transp-like_CBS"/>
</dbReference>
<feature type="domain" description="CNNM transmembrane" evidence="14">
    <location>
        <begin position="3"/>
        <end position="209"/>
    </location>
</feature>
<dbReference type="EMBL" id="FNNQ01000005">
    <property type="protein sequence ID" value="SDW68828.1"/>
    <property type="molecule type" value="Genomic_DNA"/>
</dbReference>
<keyword evidence="5" id="KW-0677">Repeat</keyword>
<dbReference type="Gene3D" id="3.30.465.10">
    <property type="match status" value="1"/>
</dbReference>
<feature type="domain" description="CBS" evidence="13">
    <location>
        <begin position="228"/>
        <end position="288"/>
    </location>
</feature>
<evidence type="ECO:0000313" key="16">
    <source>
        <dbReference type="Proteomes" id="UP000198534"/>
    </source>
</evidence>
<feature type="transmembrane region" description="Helical" evidence="12">
    <location>
        <begin position="12"/>
        <end position="32"/>
    </location>
</feature>
<dbReference type="STRING" id="1048340.SAMN05444487_105137"/>
<dbReference type="PANTHER" id="PTHR43099">
    <property type="entry name" value="UPF0053 PROTEIN YRKA"/>
    <property type="match status" value="1"/>
</dbReference>
<evidence type="ECO:0000256" key="8">
    <source>
        <dbReference type="ARBA" id="ARBA00023136"/>
    </source>
</evidence>
<dbReference type="PROSITE" id="PS51371">
    <property type="entry name" value="CBS"/>
    <property type="match status" value="2"/>
</dbReference>
<accession>A0A1H2VKQ7</accession>
<keyword evidence="4 10" id="KW-0812">Transmembrane</keyword>
<evidence type="ECO:0000313" key="15">
    <source>
        <dbReference type="EMBL" id="SDW68828.1"/>
    </source>
</evidence>
<evidence type="ECO:0000256" key="7">
    <source>
        <dbReference type="ARBA" id="ARBA00023122"/>
    </source>
</evidence>
<dbReference type="Proteomes" id="UP000198534">
    <property type="component" value="Unassembled WGS sequence"/>
</dbReference>
<feature type="transmembrane region" description="Helical" evidence="12">
    <location>
        <begin position="105"/>
        <end position="126"/>
    </location>
</feature>
<dbReference type="InterPro" id="IPR051676">
    <property type="entry name" value="UPF0053_domain"/>
</dbReference>
<evidence type="ECO:0000256" key="9">
    <source>
        <dbReference type="PROSITE-ProRule" id="PRU00703"/>
    </source>
</evidence>
<evidence type="ECO:0000259" key="14">
    <source>
        <dbReference type="PROSITE" id="PS51846"/>
    </source>
</evidence>
<dbReference type="InterPro" id="IPR000644">
    <property type="entry name" value="CBS_dom"/>
</dbReference>
<dbReference type="InterPro" id="IPR046342">
    <property type="entry name" value="CBS_dom_sf"/>
</dbReference>
<dbReference type="SMART" id="SM01091">
    <property type="entry name" value="CorC_HlyC"/>
    <property type="match status" value="1"/>
</dbReference>
<evidence type="ECO:0000256" key="11">
    <source>
        <dbReference type="SAM" id="MobiDB-lite"/>
    </source>
</evidence>
<evidence type="ECO:0000256" key="10">
    <source>
        <dbReference type="PROSITE-ProRule" id="PRU01193"/>
    </source>
</evidence>
<dbReference type="Pfam" id="PF03471">
    <property type="entry name" value="CorC_HlyC"/>
    <property type="match status" value="1"/>
</dbReference>
<name>A0A1H2VKQ7_9BACL</name>
<dbReference type="SMART" id="SM00116">
    <property type="entry name" value="CBS"/>
    <property type="match status" value="2"/>
</dbReference>
<dbReference type="GO" id="GO:0050660">
    <property type="term" value="F:flavin adenine dinucleotide binding"/>
    <property type="evidence" value="ECO:0007669"/>
    <property type="project" value="InterPro"/>
</dbReference>
<dbReference type="Gene3D" id="3.10.580.10">
    <property type="entry name" value="CBS-domain"/>
    <property type="match status" value="1"/>
</dbReference>
<keyword evidence="7 9" id="KW-0129">CBS domain</keyword>
<keyword evidence="8 10" id="KW-0472">Membrane</keyword>
<comment type="subcellular location">
    <subcellularLocation>
        <location evidence="1">Cell membrane</location>
        <topology evidence="1">Multi-pass membrane protein</topology>
    </subcellularLocation>
</comment>
<protein>
    <submittedName>
        <fullName evidence="15">Hemolysin, contains CBS domains</fullName>
    </submittedName>
</protein>
<feature type="compositionally biased region" description="Polar residues" evidence="11">
    <location>
        <begin position="430"/>
        <end position="439"/>
    </location>
</feature>
<evidence type="ECO:0000259" key="13">
    <source>
        <dbReference type="PROSITE" id="PS51371"/>
    </source>
</evidence>
<evidence type="ECO:0000256" key="5">
    <source>
        <dbReference type="ARBA" id="ARBA00022737"/>
    </source>
</evidence>
<dbReference type="Pfam" id="PF00571">
    <property type="entry name" value="CBS"/>
    <property type="match status" value="2"/>
</dbReference>
<dbReference type="Pfam" id="PF01595">
    <property type="entry name" value="CNNM"/>
    <property type="match status" value="1"/>
</dbReference>
<dbReference type="PROSITE" id="PS51846">
    <property type="entry name" value="CNNM"/>
    <property type="match status" value="1"/>
</dbReference>
<keyword evidence="3" id="KW-1003">Cell membrane</keyword>
<organism evidence="15 16">
    <name type="scientific">Marininema mesophilum</name>
    <dbReference type="NCBI Taxonomy" id="1048340"/>
    <lineage>
        <taxon>Bacteria</taxon>
        <taxon>Bacillati</taxon>
        <taxon>Bacillota</taxon>
        <taxon>Bacilli</taxon>
        <taxon>Bacillales</taxon>
        <taxon>Thermoactinomycetaceae</taxon>
        <taxon>Marininema</taxon>
    </lineage>
</organism>
<dbReference type="OrthoDB" id="9798188at2"/>
<keyword evidence="6 10" id="KW-1133">Transmembrane helix</keyword>
<dbReference type="InterPro" id="IPR036318">
    <property type="entry name" value="FAD-bd_PCMH-like_sf"/>
</dbReference>
<dbReference type="InterPro" id="IPR005170">
    <property type="entry name" value="Transptr-assoc_dom"/>
</dbReference>
<dbReference type="InterPro" id="IPR016169">
    <property type="entry name" value="FAD-bd_PCMH_sub2"/>
</dbReference>
<comment type="similarity">
    <text evidence="2">Belongs to the UPF0053 family.</text>
</comment>
<reference evidence="15 16" key="1">
    <citation type="submission" date="2016-10" db="EMBL/GenBank/DDBJ databases">
        <authorList>
            <person name="de Groot N.N."/>
        </authorList>
    </citation>
    <scope>NUCLEOTIDE SEQUENCE [LARGE SCALE GENOMIC DNA]</scope>
    <source>
        <strain evidence="15 16">DSM 45610</strain>
    </source>
</reference>
<dbReference type="InterPro" id="IPR002550">
    <property type="entry name" value="CNNM"/>
</dbReference>
<dbReference type="PANTHER" id="PTHR43099:SF2">
    <property type="entry name" value="UPF0053 PROTEIN YRKA"/>
    <property type="match status" value="1"/>
</dbReference>
<keyword evidence="16" id="KW-1185">Reference proteome</keyword>
<evidence type="ECO:0000256" key="12">
    <source>
        <dbReference type="SAM" id="Phobius"/>
    </source>
</evidence>
<evidence type="ECO:0000256" key="2">
    <source>
        <dbReference type="ARBA" id="ARBA00006337"/>
    </source>
</evidence>
<dbReference type="CDD" id="cd04590">
    <property type="entry name" value="CBS_pair_CorC_HlyC_assoc"/>
    <property type="match status" value="1"/>
</dbReference>
<dbReference type="RefSeq" id="WP_091738175.1">
    <property type="nucleotide sequence ID" value="NZ_FNNQ01000005.1"/>
</dbReference>
<dbReference type="SUPFAM" id="SSF54631">
    <property type="entry name" value="CBS-domain pair"/>
    <property type="match status" value="1"/>
</dbReference>
<evidence type="ECO:0000256" key="1">
    <source>
        <dbReference type="ARBA" id="ARBA00004651"/>
    </source>
</evidence>
<feature type="domain" description="CBS" evidence="13">
    <location>
        <begin position="292"/>
        <end position="349"/>
    </location>
</feature>
<dbReference type="AlphaFoldDB" id="A0A1H2VKQ7"/>
<dbReference type="GO" id="GO:0005886">
    <property type="term" value="C:plasma membrane"/>
    <property type="evidence" value="ECO:0007669"/>
    <property type="project" value="UniProtKB-SubCell"/>
</dbReference>
<gene>
    <name evidence="15" type="ORF">SAMN05444487_105137</name>
</gene>
<evidence type="ECO:0000256" key="6">
    <source>
        <dbReference type="ARBA" id="ARBA00022989"/>
    </source>
</evidence>